<name>A0AAV8ZYC6_9CUCU</name>
<dbReference type="EMBL" id="JANEYF010000119">
    <property type="protein sequence ID" value="KAJ8972074.1"/>
    <property type="molecule type" value="Genomic_DNA"/>
</dbReference>
<evidence type="ECO:0000256" key="1">
    <source>
        <dbReference type="SAM" id="MobiDB-lite"/>
    </source>
</evidence>
<reference evidence="3" key="1">
    <citation type="journal article" date="2023" name="Insect Mol. Biol.">
        <title>Genome sequencing provides insights into the evolution of gene families encoding plant cell wall-degrading enzymes in longhorned beetles.</title>
        <authorList>
            <person name="Shin N.R."/>
            <person name="Okamura Y."/>
            <person name="Kirsch R."/>
            <person name="Pauchet Y."/>
        </authorList>
    </citation>
    <scope>NUCLEOTIDE SEQUENCE</scope>
    <source>
        <strain evidence="3">RBIC_L_NR</strain>
    </source>
</reference>
<dbReference type="Proteomes" id="UP001162156">
    <property type="component" value="Unassembled WGS sequence"/>
</dbReference>
<feature type="region of interest" description="Disordered" evidence="1">
    <location>
        <begin position="48"/>
        <end position="67"/>
    </location>
</feature>
<sequence length="220" mass="25605">MQFVRVSLLCLVTLASTKPIMVSFGTNQGPIIPKPKSATLEQRTIVTRSPAPVSEEREDVPNPNQYKPLIPHQYRSKLYSFKPSANLILGTPLDQKYTPSIQKYNLQRKQYAKNLNLGVDYTGPHIFDKQEYEIYEAKKNLLKYKKPHFYRQIEKRNDDQADNASGNKYNSKYVPQIGIIYSAGVRYYVPQIVYYNQQQKSENPEEENSVYDAHDVKYYH</sequence>
<dbReference type="AlphaFoldDB" id="A0AAV8ZYC6"/>
<organism evidence="3 4">
    <name type="scientific">Rhamnusium bicolor</name>
    <dbReference type="NCBI Taxonomy" id="1586634"/>
    <lineage>
        <taxon>Eukaryota</taxon>
        <taxon>Metazoa</taxon>
        <taxon>Ecdysozoa</taxon>
        <taxon>Arthropoda</taxon>
        <taxon>Hexapoda</taxon>
        <taxon>Insecta</taxon>
        <taxon>Pterygota</taxon>
        <taxon>Neoptera</taxon>
        <taxon>Endopterygota</taxon>
        <taxon>Coleoptera</taxon>
        <taxon>Polyphaga</taxon>
        <taxon>Cucujiformia</taxon>
        <taxon>Chrysomeloidea</taxon>
        <taxon>Cerambycidae</taxon>
        <taxon>Lepturinae</taxon>
        <taxon>Rhagiini</taxon>
        <taxon>Rhamnusium</taxon>
    </lineage>
</organism>
<comment type="caution">
    <text evidence="3">The sequence shown here is derived from an EMBL/GenBank/DDBJ whole genome shotgun (WGS) entry which is preliminary data.</text>
</comment>
<feature type="signal peptide" evidence="2">
    <location>
        <begin position="1"/>
        <end position="17"/>
    </location>
</feature>
<keyword evidence="2" id="KW-0732">Signal</keyword>
<feature type="region of interest" description="Disordered" evidence="1">
    <location>
        <begin position="199"/>
        <end position="220"/>
    </location>
</feature>
<evidence type="ECO:0000256" key="2">
    <source>
        <dbReference type="SAM" id="SignalP"/>
    </source>
</evidence>
<accession>A0AAV8ZYC6</accession>
<evidence type="ECO:0000313" key="3">
    <source>
        <dbReference type="EMBL" id="KAJ8972074.1"/>
    </source>
</evidence>
<feature type="chain" id="PRO_5043462807" evidence="2">
    <location>
        <begin position="18"/>
        <end position="220"/>
    </location>
</feature>
<keyword evidence="4" id="KW-1185">Reference proteome</keyword>
<protein>
    <submittedName>
        <fullName evidence="3">Uncharacterized protein</fullName>
    </submittedName>
</protein>
<gene>
    <name evidence="3" type="ORF">NQ314_000387</name>
</gene>
<proteinExistence type="predicted"/>
<evidence type="ECO:0000313" key="4">
    <source>
        <dbReference type="Proteomes" id="UP001162156"/>
    </source>
</evidence>